<dbReference type="InterPro" id="IPR028096">
    <property type="entry name" value="EfeO_Cupredoxin"/>
</dbReference>
<feature type="domain" description="Plastocyanin-like" evidence="10">
    <location>
        <begin position="353"/>
        <end position="452"/>
    </location>
</feature>
<gene>
    <name evidence="13" type="ORF">Cch02nite_52250</name>
</gene>
<feature type="binding site" evidence="8">
    <location>
        <position position="128"/>
    </location>
    <ligand>
        <name>Cu cation</name>
        <dbReference type="ChEBI" id="CHEBI:23378"/>
    </ligand>
</feature>
<evidence type="ECO:0000256" key="4">
    <source>
        <dbReference type="ARBA" id="ARBA00022764"/>
    </source>
</evidence>
<dbReference type="PRINTS" id="PR00155">
    <property type="entry name" value="AMICYANIN"/>
</dbReference>
<evidence type="ECO:0000256" key="9">
    <source>
        <dbReference type="SAM" id="MobiDB-lite"/>
    </source>
</evidence>
<dbReference type="GO" id="GO:0005507">
    <property type="term" value="F:copper ion binding"/>
    <property type="evidence" value="ECO:0007669"/>
    <property type="project" value="InterPro"/>
</dbReference>
<sequence>MSDPHPLDRWLPSRLRLALDRTPPRARRAVLAAATAFAVAVASLVVVAATTAYAANHTVTAKNIAFSPSTLTVTVGDTVTWVNQETDGTSHTVAADGGAFISGNIAPGGSFSFTFTTTGTFNYHCTLHPFMTGTVIVTATPSSPSPTPSAAASPSPSPPASSPSPSASPPASPAASASPSGAPSPSPSGPLPCANPTVGAAQNDGTRLATFTTAADGTKVFLLCMAPVSWEVKPGDVRPAFAFNGIVPGPTIKVNEGDKVRVVVQNNLPEHSGVHWHGMQLPNDQDGVPHLTQPPIMPGDVYTYQWTAVSTGTHWYHTHMGGAQVGKGLYGALLVTPTLGDIAADKHYTLEIGDGANGFTLNGKSYPATVPLTAKVNQRVHIRLVGTGPEMLHPMHLHGMTFQVVAQDGNKLATPYTVDTLTVAVGQTYDIVTQPKTTGTWLLHCHIFSHAEGPTGMTGLATTLDVTP</sequence>
<evidence type="ECO:0000256" key="3">
    <source>
        <dbReference type="ARBA" id="ARBA00022723"/>
    </source>
</evidence>
<evidence type="ECO:0000256" key="7">
    <source>
        <dbReference type="ARBA" id="ARBA00023008"/>
    </source>
</evidence>
<organism evidence="13 14">
    <name type="scientific">Catellatospora chokoriensis</name>
    <dbReference type="NCBI Taxonomy" id="310353"/>
    <lineage>
        <taxon>Bacteria</taxon>
        <taxon>Bacillati</taxon>
        <taxon>Actinomycetota</taxon>
        <taxon>Actinomycetes</taxon>
        <taxon>Micromonosporales</taxon>
        <taxon>Micromonosporaceae</taxon>
        <taxon>Catellatospora</taxon>
    </lineage>
</organism>
<reference evidence="13 14" key="1">
    <citation type="submission" date="2021-01" db="EMBL/GenBank/DDBJ databases">
        <title>Whole genome shotgun sequence of Catellatospora chokoriensis NBRC 107358.</title>
        <authorList>
            <person name="Komaki H."/>
            <person name="Tamura T."/>
        </authorList>
    </citation>
    <scope>NUCLEOTIDE SEQUENCE [LARGE SCALE GENOMIC DNA]</scope>
    <source>
        <strain evidence="13 14">NBRC 107358</strain>
    </source>
</reference>
<dbReference type="RefSeq" id="WP_191838027.1">
    <property type="nucleotide sequence ID" value="NZ_BAAALB010000003.1"/>
</dbReference>
<dbReference type="PANTHER" id="PTHR11709">
    <property type="entry name" value="MULTI-COPPER OXIDASE"/>
    <property type="match status" value="1"/>
</dbReference>
<dbReference type="Pfam" id="PF07731">
    <property type="entry name" value="Cu-oxidase_2"/>
    <property type="match status" value="1"/>
</dbReference>
<keyword evidence="5" id="KW-0249">Electron transport</keyword>
<keyword evidence="3 8" id="KW-0479">Metal-binding</keyword>
<dbReference type="SUPFAM" id="SSF49503">
    <property type="entry name" value="Cupredoxins"/>
    <property type="match status" value="3"/>
</dbReference>
<comment type="subcellular location">
    <subcellularLocation>
        <location evidence="1">Periplasm</location>
    </subcellularLocation>
</comment>
<dbReference type="InterPro" id="IPR002386">
    <property type="entry name" value="Amicyanin/Pseudoazurin"/>
</dbReference>
<keyword evidence="7 8" id="KW-0186">Copper</keyword>
<dbReference type="InterPro" id="IPR045087">
    <property type="entry name" value="Cu-oxidase_fam"/>
</dbReference>
<dbReference type="EMBL" id="BONG01000036">
    <property type="protein sequence ID" value="GIF91781.1"/>
    <property type="molecule type" value="Genomic_DNA"/>
</dbReference>
<feature type="domain" description="Plastocyanin-like" evidence="11">
    <location>
        <begin position="231"/>
        <end position="337"/>
    </location>
</feature>
<dbReference type="GO" id="GO:0016491">
    <property type="term" value="F:oxidoreductase activity"/>
    <property type="evidence" value="ECO:0007669"/>
    <property type="project" value="UniProtKB-KW"/>
</dbReference>
<evidence type="ECO:0008006" key="15">
    <source>
        <dbReference type="Google" id="ProtNLM"/>
    </source>
</evidence>
<feature type="region of interest" description="Disordered" evidence="9">
    <location>
        <begin position="141"/>
        <end position="199"/>
    </location>
</feature>
<comment type="caution">
    <text evidence="13">The sequence shown here is derived from an EMBL/GenBank/DDBJ whole genome shotgun (WGS) entry which is preliminary data.</text>
</comment>
<dbReference type="GO" id="GO:0009055">
    <property type="term" value="F:electron transfer activity"/>
    <property type="evidence" value="ECO:0007669"/>
    <property type="project" value="InterPro"/>
</dbReference>
<feature type="binding site" evidence="8">
    <location>
        <position position="131"/>
    </location>
    <ligand>
        <name>Cu cation</name>
        <dbReference type="ChEBI" id="CHEBI:23378"/>
    </ligand>
</feature>
<dbReference type="InterPro" id="IPR006311">
    <property type="entry name" value="TAT_signal"/>
</dbReference>
<keyword evidence="14" id="KW-1185">Reference proteome</keyword>
<accession>A0A8J3NTJ4</accession>
<dbReference type="InterPro" id="IPR011707">
    <property type="entry name" value="Cu-oxidase-like_N"/>
</dbReference>
<keyword evidence="2" id="KW-0813">Transport</keyword>
<evidence type="ECO:0000256" key="8">
    <source>
        <dbReference type="PIRSR" id="PIRSR602386-1"/>
    </source>
</evidence>
<feature type="binding site" evidence="8">
    <location>
        <position position="125"/>
    </location>
    <ligand>
        <name>Cu cation</name>
        <dbReference type="ChEBI" id="CHEBI:23378"/>
    </ligand>
</feature>
<evidence type="ECO:0000256" key="2">
    <source>
        <dbReference type="ARBA" id="ARBA00022448"/>
    </source>
</evidence>
<keyword evidence="6" id="KW-0560">Oxidoreductase</keyword>
<dbReference type="InterPro" id="IPR008972">
    <property type="entry name" value="Cupredoxin"/>
</dbReference>
<keyword evidence="4" id="KW-0574">Periplasm</keyword>
<dbReference type="AlphaFoldDB" id="A0A8J3NTJ4"/>
<evidence type="ECO:0000259" key="12">
    <source>
        <dbReference type="Pfam" id="PF13473"/>
    </source>
</evidence>
<protein>
    <recommendedName>
        <fullName evidence="15">Multicopper oxidase</fullName>
    </recommendedName>
</protein>
<proteinExistence type="predicted"/>
<evidence type="ECO:0000256" key="5">
    <source>
        <dbReference type="ARBA" id="ARBA00022982"/>
    </source>
</evidence>
<evidence type="ECO:0000256" key="6">
    <source>
        <dbReference type="ARBA" id="ARBA00023002"/>
    </source>
</evidence>
<name>A0A8J3NTJ4_9ACTN</name>
<dbReference type="Pfam" id="PF07732">
    <property type="entry name" value="Cu-oxidase_3"/>
    <property type="match status" value="1"/>
</dbReference>
<dbReference type="PANTHER" id="PTHR11709:SF394">
    <property type="entry name" value="FI03373P-RELATED"/>
    <property type="match status" value="1"/>
</dbReference>
<dbReference type="Pfam" id="PF13473">
    <property type="entry name" value="Cupredoxin_1"/>
    <property type="match status" value="1"/>
</dbReference>
<evidence type="ECO:0000313" key="14">
    <source>
        <dbReference type="Proteomes" id="UP000619293"/>
    </source>
</evidence>
<feature type="domain" description="EfeO-type cupredoxin-like" evidence="12">
    <location>
        <begin position="38"/>
        <end position="137"/>
    </location>
</feature>
<evidence type="ECO:0000256" key="1">
    <source>
        <dbReference type="ARBA" id="ARBA00004418"/>
    </source>
</evidence>
<evidence type="ECO:0000313" key="13">
    <source>
        <dbReference type="EMBL" id="GIF91781.1"/>
    </source>
</evidence>
<dbReference type="CDD" id="cd04202">
    <property type="entry name" value="CuRO_D2_2dMcoN_like"/>
    <property type="match status" value="1"/>
</dbReference>
<dbReference type="Proteomes" id="UP000619293">
    <property type="component" value="Unassembled WGS sequence"/>
</dbReference>
<comment type="cofactor">
    <cofactor evidence="8">
        <name>Cu cation</name>
        <dbReference type="ChEBI" id="CHEBI:23378"/>
    </cofactor>
    <text evidence="8">Binds 1 copper ion per subunit.</text>
</comment>
<dbReference type="PROSITE" id="PS51318">
    <property type="entry name" value="TAT"/>
    <property type="match status" value="1"/>
</dbReference>
<feature type="compositionally biased region" description="Pro residues" evidence="9">
    <location>
        <begin position="155"/>
        <end position="172"/>
    </location>
</feature>
<dbReference type="GO" id="GO:0042597">
    <property type="term" value="C:periplasmic space"/>
    <property type="evidence" value="ECO:0007669"/>
    <property type="project" value="UniProtKB-SubCell"/>
</dbReference>
<dbReference type="InterPro" id="IPR011706">
    <property type="entry name" value="Cu-oxidase_C"/>
</dbReference>
<evidence type="ECO:0000259" key="10">
    <source>
        <dbReference type="Pfam" id="PF07731"/>
    </source>
</evidence>
<dbReference type="Gene3D" id="2.60.40.420">
    <property type="entry name" value="Cupredoxins - blue copper proteins"/>
    <property type="match status" value="3"/>
</dbReference>
<evidence type="ECO:0000259" key="11">
    <source>
        <dbReference type="Pfam" id="PF07732"/>
    </source>
</evidence>